<dbReference type="InterPro" id="IPR020846">
    <property type="entry name" value="MFS_dom"/>
</dbReference>
<gene>
    <name evidence="11" type="ORF">DCHRY22_LOCUS12649</name>
</gene>
<organism evidence="11 12">
    <name type="scientific">Danaus chrysippus</name>
    <name type="common">African queen</name>
    <dbReference type="NCBI Taxonomy" id="151541"/>
    <lineage>
        <taxon>Eukaryota</taxon>
        <taxon>Metazoa</taxon>
        <taxon>Ecdysozoa</taxon>
        <taxon>Arthropoda</taxon>
        <taxon>Hexapoda</taxon>
        <taxon>Insecta</taxon>
        <taxon>Pterygota</taxon>
        <taxon>Neoptera</taxon>
        <taxon>Endopterygota</taxon>
        <taxon>Lepidoptera</taxon>
        <taxon>Glossata</taxon>
        <taxon>Ditrysia</taxon>
        <taxon>Papilionoidea</taxon>
        <taxon>Nymphalidae</taxon>
        <taxon>Danainae</taxon>
        <taxon>Danaini</taxon>
        <taxon>Danaina</taxon>
        <taxon>Danaus</taxon>
        <taxon>Anosia</taxon>
    </lineage>
</organism>
<dbReference type="PANTHER" id="PTHR11610:SF37">
    <property type="entry name" value="GH01208P"/>
    <property type="match status" value="1"/>
</dbReference>
<dbReference type="SUPFAM" id="SSF53474">
    <property type="entry name" value="alpha/beta-Hydrolases"/>
    <property type="match status" value="1"/>
</dbReference>
<reference evidence="11" key="1">
    <citation type="submission" date="2021-09" db="EMBL/GenBank/DDBJ databases">
        <authorList>
            <person name="Martin H S."/>
        </authorList>
    </citation>
    <scope>NUCLEOTIDE SEQUENCE</scope>
</reference>
<dbReference type="Proteomes" id="UP000789524">
    <property type="component" value="Unassembled WGS sequence"/>
</dbReference>
<dbReference type="EMBL" id="CAKASE010000077">
    <property type="protein sequence ID" value="CAG9578215.1"/>
    <property type="molecule type" value="Genomic_DNA"/>
</dbReference>
<comment type="similarity">
    <text evidence="3 8">Belongs to the AB hydrolase superfamily. Lipase family.</text>
</comment>
<evidence type="ECO:0000313" key="12">
    <source>
        <dbReference type="Proteomes" id="UP000789524"/>
    </source>
</evidence>
<dbReference type="Gene3D" id="3.40.50.1820">
    <property type="entry name" value="alpha/beta hydrolase"/>
    <property type="match status" value="1"/>
</dbReference>
<protein>
    <submittedName>
        <fullName evidence="11">(African queen) hypothetical protein</fullName>
    </submittedName>
</protein>
<keyword evidence="12" id="KW-1185">Reference proteome</keyword>
<feature type="domain" description="Major facilitator superfamily (MFS) profile" evidence="10">
    <location>
        <begin position="223"/>
        <end position="436"/>
    </location>
</feature>
<dbReference type="GO" id="GO:0016020">
    <property type="term" value="C:membrane"/>
    <property type="evidence" value="ECO:0007669"/>
    <property type="project" value="UniProtKB-SubCell"/>
</dbReference>
<comment type="subcellular location">
    <subcellularLocation>
        <location evidence="1">Membrane</location>
        <topology evidence="1">Multi-pass membrane protein</topology>
    </subcellularLocation>
    <subcellularLocation>
        <location evidence="2">Secreted</location>
    </subcellularLocation>
</comment>
<evidence type="ECO:0000256" key="4">
    <source>
        <dbReference type="ARBA" id="ARBA00022525"/>
    </source>
</evidence>
<keyword evidence="6 9" id="KW-1133">Transmembrane helix</keyword>
<feature type="transmembrane region" description="Helical" evidence="9">
    <location>
        <begin position="287"/>
        <end position="306"/>
    </location>
</feature>
<name>A0A8J2R2D4_9NEOP</name>
<dbReference type="GO" id="GO:0017171">
    <property type="term" value="F:serine hydrolase activity"/>
    <property type="evidence" value="ECO:0007669"/>
    <property type="project" value="TreeGrafter"/>
</dbReference>
<dbReference type="GO" id="GO:0005615">
    <property type="term" value="C:extracellular space"/>
    <property type="evidence" value="ECO:0007669"/>
    <property type="project" value="TreeGrafter"/>
</dbReference>
<comment type="caution">
    <text evidence="11">The sequence shown here is derived from an EMBL/GenBank/DDBJ whole genome shotgun (WGS) entry which is preliminary data.</text>
</comment>
<dbReference type="Pfam" id="PF00083">
    <property type="entry name" value="Sugar_tr"/>
    <property type="match status" value="1"/>
</dbReference>
<evidence type="ECO:0000259" key="10">
    <source>
        <dbReference type="PROSITE" id="PS50850"/>
    </source>
</evidence>
<dbReference type="SUPFAM" id="SSF103473">
    <property type="entry name" value="MFS general substrate transporter"/>
    <property type="match status" value="1"/>
</dbReference>
<dbReference type="GO" id="GO:0016042">
    <property type="term" value="P:lipid catabolic process"/>
    <property type="evidence" value="ECO:0007669"/>
    <property type="project" value="TreeGrafter"/>
</dbReference>
<evidence type="ECO:0000256" key="7">
    <source>
        <dbReference type="ARBA" id="ARBA00023136"/>
    </source>
</evidence>
<feature type="transmembrane region" description="Helical" evidence="9">
    <location>
        <begin position="374"/>
        <end position="393"/>
    </location>
</feature>
<dbReference type="AlphaFoldDB" id="A0A8J2R2D4"/>
<evidence type="ECO:0000256" key="2">
    <source>
        <dbReference type="ARBA" id="ARBA00004613"/>
    </source>
</evidence>
<dbReference type="InterPro" id="IPR029058">
    <property type="entry name" value="AB_hydrolase_fold"/>
</dbReference>
<feature type="transmembrane region" description="Helical" evidence="9">
    <location>
        <begin position="260"/>
        <end position="280"/>
    </location>
</feature>
<dbReference type="Pfam" id="PF00151">
    <property type="entry name" value="Lipase"/>
    <property type="match status" value="1"/>
</dbReference>
<dbReference type="GO" id="GO:0022857">
    <property type="term" value="F:transmembrane transporter activity"/>
    <property type="evidence" value="ECO:0007669"/>
    <property type="project" value="InterPro"/>
</dbReference>
<evidence type="ECO:0000256" key="3">
    <source>
        <dbReference type="ARBA" id="ARBA00010701"/>
    </source>
</evidence>
<dbReference type="InterPro" id="IPR036259">
    <property type="entry name" value="MFS_trans_sf"/>
</dbReference>
<dbReference type="InterPro" id="IPR005828">
    <property type="entry name" value="MFS_sugar_transport-like"/>
</dbReference>
<evidence type="ECO:0000256" key="6">
    <source>
        <dbReference type="ARBA" id="ARBA00022989"/>
    </source>
</evidence>
<proteinExistence type="inferred from homology"/>
<dbReference type="InterPro" id="IPR013818">
    <property type="entry name" value="Lipase"/>
</dbReference>
<keyword evidence="5 9" id="KW-0812">Transmembrane</keyword>
<evidence type="ECO:0000256" key="1">
    <source>
        <dbReference type="ARBA" id="ARBA00004141"/>
    </source>
</evidence>
<feature type="transmembrane region" description="Helical" evidence="9">
    <location>
        <begin position="344"/>
        <end position="368"/>
    </location>
</feature>
<keyword evidence="7 9" id="KW-0472">Membrane</keyword>
<dbReference type="OrthoDB" id="7407350at2759"/>
<dbReference type="PANTHER" id="PTHR11610">
    <property type="entry name" value="LIPASE"/>
    <property type="match status" value="1"/>
</dbReference>
<evidence type="ECO:0000256" key="9">
    <source>
        <dbReference type="SAM" id="Phobius"/>
    </source>
</evidence>
<sequence>MSASDNIFCIRENFDEYDEFDLDSPLGLLNSTGYDRSQHTVIYTFGFKGKANGQSVKTIVETYLRIGNINIILFNWEEEATGPLGTISYGNIVAKNVKKLGTKLGDVLVKLVLAGLDINKLHLIGFSLGAQLYGYTGRQVMANNLEIPRITGLDPAGPLYDEGFFESLDKDSAGFVDVFHTNPGALGSEKSQATVDIWFNCEQKYQPGCELDDDPGLRPHRALALSSMSDGFIFGQMSGMINVLREDDSPIFLSEDDVSWIASIMNVTCIVGFAIVGIITEIYGRKVTLTIVSFPVLLCWAMLYFAKEKYTILASRIIVGIAFGGVLPLIYMNIGEYVAPNRRALYVNLIACGMGYVGTMLGHILSIFLDWRNVALIGMIPTGLSTIIPLFWVESPFWLANSGRYEECENAFKALHGSNEISNKELKQLIIKSKTT</sequence>
<evidence type="ECO:0000256" key="5">
    <source>
        <dbReference type="ARBA" id="ARBA00022692"/>
    </source>
</evidence>
<evidence type="ECO:0000256" key="8">
    <source>
        <dbReference type="RuleBase" id="RU004262"/>
    </source>
</evidence>
<feature type="transmembrane region" description="Helical" evidence="9">
    <location>
        <begin position="312"/>
        <end position="332"/>
    </location>
</feature>
<dbReference type="InterPro" id="IPR000734">
    <property type="entry name" value="TAG_lipase"/>
</dbReference>
<accession>A0A8J2R2D4</accession>
<keyword evidence="4" id="KW-0964">Secreted</keyword>
<evidence type="ECO:0000313" key="11">
    <source>
        <dbReference type="EMBL" id="CAG9578215.1"/>
    </source>
</evidence>
<dbReference type="PROSITE" id="PS50850">
    <property type="entry name" value="MFS"/>
    <property type="match status" value="1"/>
</dbReference>
<dbReference type="Gene3D" id="1.20.1250.20">
    <property type="entry name" value="MFS general substrate transporter like domains"/>
    <property type="match status" value="1"/>
</dbReference>
<dbReference type="GO" id="GO:0016298">
    <property type="term" value="F:lipase activity"/>
    <property type="evidence" value="ECO:0007669"/>
    <property type="project" value="InterPro"/>
</dbReference>